<comment type="caution">
    <text evidence="1">The sequence shown here is derived from an EMBL/GenBank/DDBJ whole genome shotgun (WGS) entry which is preliminary data.</text>
</comment>
<evidence type="ECO:0000313" key="1">
    <source>
        <dbReference type="EMBL" id="KAK2182419.1"/>
    </source>
</evidence>
<proteinExistence type="predicted"/>
<protein>
    <submittedName>
        <fullName evidence="1">Uncharacterized protein</fullName>
    </submittedName>
</protein>
<sequence>MIMRGLTCNLDLFTTIYNDLAKLHANTLAISLPKQTSLLPHNCHVDVTSADDIESTFMAVGDVGAFVTLTEDICVVVGSSSSDRSPYTFTMETARVVMITTIRMIPRHLRTFLPDIRPLA</sequence>
<name>A0AAD9L311_RIDPI</name>
<gene>
    <name evidence="1" type="ORF">NP493_354g01031</name>
</gene>
<dbReference type="Proteomes" id="UP001209878">
    <property type="component" value="Unassembled WGS sequence"/>
</dbReference>
<evidence type="ECO:0000313" key="2">
    <source>
        <dbReference type="Proteomes" id="UP001209878"/>
    </source>
</evidence>
<keyword evidence="2" id="KW-1185">Reference proteome</keyword>
<reference evidence="1" key="1">
    <citation type="journal article" date="2023" name="Mol. Biol. Evol.">
        <title>Third-Generation Sequencing Reveals the Adaptive Role of the Epigenome in Three Deep-Sea Polychaetes.</title>
        <authorList>
            <person name="Perez M."/>
            <person name="Aroh O."/>
            <person name="Sun Y."/>
            <person name="Lan Y."/>
            <person name="Juniper S.K."/>
            <person name="Young C.R."/>
            <person name="Angers B."/>
            <person name="Qian P.Y."/>
        </authorList>
    </citation>
    <scope>NUCLEOTIDE SEQUENCE</scope>
    <source>
        <strain evidence="1">R07B-5</strain>
    </source>
</reference>
<accession>A0AAD9L311</accession>
<organism evidence="1 2">
    <name type="scientific">Ridgeia piscesae</name>
    <name type="common">Tubeworm</name>
    <dbReference type="NCBI Taxonomy" id="27915"/>
    <lineage>
        <taxon>Eukaryota</taxon>
        <taxon>Metazoa</taxon>
        <taxon>Spiralia</taxon>
        <taxon>Lophotrochozoa</taxon>
        <taxon>Annelida</taxon>
        <taxon>Polychaeta</taxon>
        <taxon>Sedentaria</taxon>
        <taxon>Canalipalpata</taxon>
        <taxon>Sabellida</taxon>
        <taxon>Siboglinidae</taxon>
        <taxon>Ridgeia</taxon>
    </lineage>
</organism>
<dbReference type="AlphaFoldDB" id="A0AAD9L311"/>
<dbReference type="EMBL" id="JAODUO010000354">
    <property type="protein sequence ID" value="KAK2182419.1"/>
    <property type="molecule type" value="Genomic_DNA"/>
</dbReference>